<reference evidence="2" key="1">
    <citation type="submission" date="2021-05" db="EMBL/GenBank/DDBJ databases">
        <authorList>
            <person name="Alioto T."/>
            <person name="Alioto T."/>
            <person name="Gomez Garrido J."/>
        </authorList>
    </citation>
    <scope>NUCLEOTIDE SEQUENCE</scope>
</reference>
<dbReference type="EMBL" id="HBUF01552956">
    <property type="protein sequence ID" value="CAG6759534.1"/>
    <property type="molecule type" value="Transcribed_RNA"/>
</dbReference>
<keyword evidence="1" id="KW-1133">Transmembrane helix</keyword>
<feature type="transmembrane region" description="Helical" evidence="1">
    <location>
        <begin position="142"/>
        <end position="162"/>
    </location>
</feature>
<keyword evidence="1" id="KW-0812">Transmembrane</keyword>
<proteinExistence type="predicted"/>
<sequence>MFLTPFSHVFLGLPTGLGLSYWRLRTRLMLEVGSARATCPAHCIILDLMILVMGGLLYRVLSSAFFLLLHSFISVSNIGPNIFLNTLFSNACILDMMLVFRGQVSLPYSITGCMIEVYIFILAFLDIFLDVIILFIEYRLLLALFILLLISESILLFSFISTPRYLKSVTFSNVWLFILTSEVFIVCILETCMSFVFSLFIFSPTFSALSSNIFRHSPISSKLLPNSAISSAYASSLQTRETSFQRSWITLSRVMLKRSGEIPSPCFTPLSTVNADDSSPPTLTRLTDPTEHSFTILMSFLGIPRLCMAVQTAFLTRQSYDFLKSINRMYVSMSFSILLSRIFLKECIWSVVDRFLLKPAWYSPI</sequence>
<name>A0A8D9A631_9HEMI</name>
<dbReference type="EMBL" id="HBUF01552954">
    <property type="protein sequence ID" value="CAG6759529.1"/>
    <property type="molecule type" value="Transcribed_RNA"/>
</dbReference>
<evidence type="ECO:0000313" key="2">
    <source>
        <dbReference type="EMBL" id="CAG6759534.1"/>
    </source>
</evidence>
<protein>
    <submittedName>
        <fullName evidence="2">Uncharacterized protein</fullName>
    </submittedName>
</protein>
<organism evidence="2">
    <name type="scientific">Cacopsylla melanoneura</name>
    <dbReference type="NCBI Taxonomy" id="428564"/>
    <lineage>
        <taxon>Eukaryota</taxon>
        <taxon>Metazoa</taxon>
        <taxon>Ecdysozoa</taxon>
        <taxon>Arthropoda</taxon>
        <taxon>Hexapoda</taxon>
        <taxon>Insecta</taxon>
        <taxon>Pterygota</taxon>
        <taxon>Neoptera</taxon>
        <taxon>Paraneoptera</taxon>
        <taxon>Hemiptera</taxon>
        <taxon>Sternorrhyncha</taxon>
        <taxon>Psylloidea</taxon>
        <taxon>Psyllidae</taxon>
        <taxon>Psyllinae</taxon>
        <taxon>Cacopsylla</taxon>
    </lineage>
</organism>
<dbReference type="AlphaFoldDB" id="A0A8D9A631"/>
<feature type="transmembrane region" description="Helical" evidence="1">
    <location>
        <begin position="112"/>
        <end position="136"/>
    </location>
</feature>
<feature type="transmembrane region" description="Helical" evidence="1">
    <location>
        <begin position="82"/>
        <end position="100"/>
    </location>
</feature>
<evidence type="ECO:0000256" key="1">
    <source>
        <dbReference type="SAM" id="Phobius"/>
    </source>
</evidence>
<feature type="transmembrane region" description="Helical" evidence="1">
    <location>
        <begin position="6"/>
        <end position="24"/>
    </location>
</feature>
<feature type="transmembrane region" description="Helical" evidence="1">
    <location>
        <begin position="45"/>
        <end position="70"/>
    </location>
</feature>
<feature type="transmembrane region" description="Helical" evidence="1">
    <location>
        <begin position="174"/>
        <end position="202"/>
    </location>
</feature>
<keyword evidence="1" id="KW-0472">Membrane</keyword>
<accession>A0A8D9A631</accession>